<proteinExistence type="inferred from homology"/>
<reference evidence="3 4" key="1">
    <citation type="submission" date="2023-11" db="EMBL/GenBank/DDBJ databases">
        <title>Gilvimarinus fulvus sp. nov., isolated from the surface of Kelp.</title>
        <authorList>
            <person name="Sun Y.Y."/>
            <person name="Gong Y."/>
            <person name="Du Z.J."/>
        </authorList>
    </citation>
    <scope>NUCLEOTIDE SEQUENCE [LARGE SCALE GENOMIC DNA]</scope>
    <source>
        <strain evidence="3 4">SDUM040013</strain>
    </source>
</reference>
<dbReference type="Proteomes" id="UP001273505">
    <property type="component" value="Unassembled WGS sequence"/>
</dbReference>
<evidence type="ECO:0000256" key="1">
    <source>
        <dbReference type="ARBA" id="ARBA00006484"/>
    </source>
</evidence>
<dbReference type="PANTHER" id="PTHR44196:SF1">
    <property type="entry name" value="DEHYDROGENASE_REDUCTASE SDR FAMILY MEMBER 7B"/>
    <property type="match status" value="1"/>
</dbReference>
<dbReference type="RefSeq" id="WP_302721794.1">
    <property type="nucleotide sequence ID" value="NZ_JAULRU010000418.1"/>
</dbReference>
<keyword evidence="4" id="KW-1185">Reference proteome</keyword>
<dbReference type="InterPro" id="IPR002347">
    <property type="entry name" value="SDR_fam"/>
</dbReference>
<organism evidence="3 4">
    <name type="scientific">Gilvimarinus gilvus</name>
    <dbReference type="NCBI Taxonomy" id="3058038"/>
    <lineage>
        <taxon>Bacteria</taxon>
        <taxon>Pseudomonadati</taxon>
        <taxon>Pseudomonadota</taxon>
        <taxon>Gammaproteobacteria</taxon>
        <taxon>Cellvibrionales</taxon>
        <taxon>Cellvibrionaceae</taxon>
        <taxon>Gilvimarinus</taxon>
    </lineage>
</organism>
<sequence length="254" mass="28170">MSSETLAGRKILLTGGTQGIGYALLELLLRSNCTVYVLARNTDPLSRLVEQYPGHVIPLAADVADAEQLKAALEDVAEIDTLILNAGTCEYIQASHFDSKSFARVLGVNLQGNANILEFTIPKLLESQRGPHIVGISSLVTELALPRSEAYGASKAGFEYLLSSLRADLYRYGVDVTIVQPGFVETPLTDRNDFEMPFIMKADEAARHVLKAITQRRYTYRFPWQLALTMRIAAKFPVPMILKFVQKMAPKHEQ</sequence>
<keyword evidence="2" id="KW-0560">Oxidoreductase</keyword>
<name>A0ABU4S3Q9_9GAMM</name>
<dbReference type="PRINTS" id="PR00081">
    <property type="entry name" value="GDHRDH"/>
</dbReference>
<evidence type="ECO:0000256" key="2">
    <source>
        <dbReference type="ARBA" id="ARBA00023002"/>
    </source>
</evidence>
<dbReference type="Gene3D" id="3.40.50.720">
    <property type="entry name" value="NAD(P)-binding Rossmann-like Domain"/>
    <property type="match status" value="1"/>
</dbReference>
<dbReference type="PANTHER" id="PTHR44196">
    <property type="entry name" value="DEHYDROGENASE/REDUCTASE SDR FAMILY MEMBER 7B"/>
    <property type="match status" value="1"/>
</dbReference>
<comment type="similarity">
    <text evidence="1">Belongs to the short-chain dehydrogenases/reductases (SDR) family.</text>
</comment>
<gene>
    <name evidence="3" type="ORF">SCD92_17515</name>
</gene>
<comment type="caution">
    <text evidence="3">The sequence shown here is derived from an EMBL/GenBank/DDBJ whole genome shotgun (WGS) entry which is preliminary data.</text>
</comment>
<dbReference type="SUPFAM" id="SSF51735">
    <property type="entry name" value="NAD(P)-binding Rossmann-fold domains"/>
    <property type="match status" value="1"/>
</dbReference>
<dbReference type="InterPro" id="IPR036291">
    <property type="entry name" value="NAD(P)-bd_dom_sf"/>
</dbReference>
<protein>
    <submittedName>
        <fullName evidence="3">SDR family NAD(P)-dependent oxidoreductase</fullName>
    </submittedName>
</protein>
<dbReference type="EMBL" id="JAXAFO010000042">
    <property type="protein sequence ID" value="MDX6851181.1"/>
    <property type="molecule type" value="Genomic_DNA"/>
</dbReference>
<evidence type="ECO:0000313" key="3">
    <source>
        <dbReference type="EMBL" id="MDX6851181.1"/>
    </source>
</evidence>
<dbReference type="Pfam" id="PF00106">
    <property type="entry name" value="adh_short"/>
    <property type="match status" value="1"/>
</dbReference>
<evidence type="ECO:0000313" key="4">
    <source>
        <dbReference type="Proteomes" id="UP001273505"/>
    </source>
</evidence>
<accession>A0ABU4S3Q9</accession>